<dbReference type="InterPro" id="IPR007159">
    <property type="entry name" value="SpoVT-AbrB_dom"/>
</dbReference>
<feature type="domain" description="SpoVT-AbrB" evidence="1">
    <location>
        <begin position="10"/>
        <end position="47"/>
    </location>
</feature>
<dbReference type="OrthoDB" id="7173678at2"/>
<keyword evidence="3" id="KW-1185">Reference proteome</keyword>
<reference evidence="2 3" key="1">
    <citation type="journal article" date="2018" name="Arch. Microbiol.">
        <title>New insights into the metabolic potential of the phototrophic purple bacterium Rhodopila globiformis DSM 161(T) from its draft genome sequence and evidence for a vanadium-dependent nitrogenase.</title>
        <authorList>
            <person name="Imhoff J.F."/>
            <person name="Rahn T."/>
            <person name="Kunzel S."/>
            <person name="Neulinger S.C."/>
        </authorList>
    </citation>
    <scope>NUCLEOTIDE SEQUENCE [LARGE SCALE GENOMIC DNA]</scope>
    <source>
        <strain evidence="2 3">DSM 161</strain>
    </source>
</reference>
<proteinExistence type="predicted"/>
<organism evidence="2 3">
    <name type="scientific">Rhodopila globiformis</name>
    <name type="common">Rhodopseudomonas globiformis</name>
    <dbReference type="NCBI Taxonomy" id="1071"/>
    <lineage>
        <taxon>Bacteria</taxon>
        <taxon>Pseudomonadati</taxon>
        <taxon>Pseudomonadota</taxon>
        <taxon>Alphaproteobacteria</taxon>
        <taxon>Acetobacterales</taxon>
        <taxon>Acetobacteraceae</taxon>
        <taxon>Rhodopila</taxon>
    </lineage>
</organism>
<dbReference type="EMBL" id="NHRY01000168">
    <property type="protein sequence ID" value="PPQ32402.1"/>
    <property type="molecule type" value="Genomic_DNA"/>
</dbReference>
<gene>
    <name evidence="2" type="ORF">CCS01_15755</name>
</gene>
<sequence>MLETRIAKLFRNGASQAVRLPAEFRFEGTEVFATRDEQTGDVVLSTRPGARTWAEFFALMRSIDVPADFMAERPMNVVPAERGVFDDAK</sequence>
<evidence type="ECO:0000259" key="1">
    <source>
        <dbReference type="Pfam" id="PF04014"/>
    </source>
</evidence>
<accession>A0A2S6NCR1</accession>
<dbReference type="Proteomes" id="UP000239724">
    <property type="component" value="Unassembled WGS sequence"/>
</dbReference>
<dbReference type="Gene3D" id="2.10.260.10">
    <property type="match status" value="1"/>
</dbReference>
<protein>
    <submittedName>
        <fullName evidence="2">AbrB family transcriptional regulator</fullName>
    </submittedName>
</protein>
<dbReference type="Pfam" id="PF04014">
    <property type="entry name" value="MazE_antitoxin"/>
    <property type="match status" value="1"/>
</dbReference>
<dbReference type="InterPro" id="IPR037914">
    <property type="entry name" value="SpoVT-AbrB_sf"/>
</dbReference>
<comment type="caution">
    <text evidence="2">The sequence shown here is derived from an EMBL/GenBank/DDBJ whole genome shotgun (WGS) entry which is preliminary data.</text>
</comment>
<dbReference type="AlphaFoldDB" id="A0A2S6NCR1"/>
<dbReference type="GO" id="GO:0003677">
    <property type="term" value="F:DNA binding"/>
    <property type="evidence" value="ECO:0007669"/>
    <property type="project" value="InterPro"/>
</dbReference>
<name>A0A2S6NCR1_RHOGL</name>
<evidence type="ECO:0000313" key="3">
    <source>
        <dbReference type="Proteomes" id="UP000239724"/>
    </source>
</evidence>
<dbReference type="SUPFAM" id="SSF89447">
    <property type="entry name" value="AbrB/MazE/MraZ-like"/>
    <property type="match status" value="1"/>
</dbReference>
<evidence type="ECO:0000313" key="2">
    <source>
        <dbReference type="EMBL" id="PPQ32402.1"/>
    </source>
</evidence>